<proteinExistence type="predicted"/>
<feature type="region of interest" description="Disordered" evidence="2">
    <location>
        <begin position="67"/>
        <end position="86"/>
    </location>
</feature>
<dbReference type="InterPro" id="IPR052982">
    <property type="entry name" value="SRP1/TIP1-like"/>
</dbReference>
<keyword evidence="1 3" id="KW-0732">Signal</keyword>
<evidence type="ECO:0000313" key="6">
    <source>
        <dbReference type="Proteomes" id="UP000184383"/>
    </source>
</evidence>
<feature type="region of interest" description="Disordered" evidence="2">
    <location>
        <begin position="115"/>
        <end position="235"/>
    </location>
</feature>
<sequence length="257" mass="25249">MRSAIYMSLSAFAAVVAAASSNPFNNPAGGYSFKAGSPTTITWDPTTSGTVSLKLQWGNALTPDSGSEIASEIDNSGSYSWTPESSLADRDDYTVEIISDDDSSEVNYLPRFSVSGVTGSASTTEAASTTTGTASSSTTSDATTTDATTTTGATTGTTTGTASTTLTTQTSTSTDSTTSGSSSSPSPTSSGSSTASSSAAATTSGASSTSDASSTTDASSTSSPSASASTVPDTNSGMINRVSGGMMAIVLGAAFFL</sequence>
<dbReference type="EMBL" id="KV878215">
    <property type="protein sequence ID" value="OJJ31847.1"/>
    <property type="molecule type" value="Genomic_DNA"/>
</dbReference>
<evidence type="ECO:0000259" key="4">
    <source>
        <dbReference type="Pfam" id="PF10342"/>
    </source>
</evidence>
<dbReference type="PANTHER" id="PTHR40633:SF5">
    <property type="entry name" value="ANCHORED PROTEIN, PUTATIVE (AFU_ORTHOLOGUE AFUA_8G04370)-RELATED"/>
    <property type="match status" value="1"/>
</dbReference>
<name>A0A1L9RAG8_ASPWE</name>
<evidence type="ECO:0000313" key="5">
    <source>
        <dbReference type="EMBL" id="OJJ31847.1"/>
    </source>
</evidence>
<accession>A0A1L9RAG8</accession>
<dbReference type="Pfam" id="PF10342">
    <property type="entry name" value="Kre9_KNH"/>
    <property type="match status" value="1"/>
</dbReference>
<gene>
    <name evidence="5" type="ORF">ASPWEDRAFT_43847</name>
</gene>
<feature type="chain" id="PRO_5013018989" description="Yeast cell wall synthesis Kre9/Knh1-like N-terminal domain-containing protein" evidence="3">
    <location>
        <begin position="19"/>
        <end position="257"/>
    </location>
</feature>
<feature type="compositionally biased region" description="Polar residues" evidence="2">
    <location>
        <begin position="73"/>
        <end position="85"/>
    </location>
</feature>
<protein>
    <recommendedName>
        <fullName evidence="4">Yeast cell wall synthesis Kre9/Knh1-like N-terminal domain-containing protein</fullName>
    </recommendedName>
</protein>
<evidence type="ECO:0000256" key="2">
    <source>
        <dbReference type="SAM" id="MobiDB-lite"/>
    </source>
</evidence>
<dbReference type="Proteomes" id="UP000184383">
    <property type="component" value="Unassembled WGS sequence"/>
</dbReference>
<dbReference type="OrthoDB" id="2260257at2759"/>
<organism evidence="5 6">
    <name type="scientific">Aspergillus wentii DTO 134E9</name>
    <dbReference type="NCBI Taxonomy" id="1073089"/>
    <lineage>
        <taxon>Eukaryota</taxon>
        <taxon>Fungi</taxon>
        <taxon>Dikarya</taxon>
        <taxon>Ascomycota</taxon>
        <taxon>Pezizomycotina</taxon>
        <taxon>Eurotiomycetes</taxon>
        <taxon>Eurotiomycetidae</taxon>
        <taxon>Eurotiales</taxon>
        <taxon>Aspergillaceae</taxon>
        <taxon>Aspergillus</taxon>
        <taxon>Aspergillus subgen. Cremei</taxon>
    </lineage>
</organism>
<dbReference type="AlphaFoldDB" id="A0A1L9RAG8"/>
<feature type="domain" description="Yeast cell wall synthesis Kre9/Knh1-like N-terminal" evidence="4">
    <location>
        <begin position="26"/>
        <end position="114"/>
    </location>
</feature>
<keyword evidence="6" id="KW-1185">Reference proteome</keyword>
<feature type="compositionally biased region" description="Low complexity" evidence="2">
    <location>
        <begin position="118"/>
        <end position="230"/>
    </location>
</feature>
<dbReference type="InterPro" id="IPR018466">
    <property type="entry name" value="Kre9/Knh1-like_N"/>
</dbReference>
<dbReference type="PANTHER" id="PTHR40633">
    <property type="entry name" value="MATRIX PROTEIN, PUTATIVE (AFU_ORTHOLOGUE AFUA_8G05410)-RELATED"/>
    <property type="match status" value="1"/>
</dbReference>
<dbReference type="VEuPathDB" id="FungiDB:ASPWEDRAFT_43847"/>
<dbReference type="STRING" id="1073089.A0A1L9RAG8"/>
<reference evidence="6" key="1">
    <citation type="journal article" date="2017" name="Genome Biol.">
        <title>Comparative genomics reveals high biological diversity and specific adaptations in the industrially and medically important fungal genus Aspergillus.</title>
        <authorList>
            <person name="de Vries R.P."/>
            <person name="Riley R."/>
            <person name="Wiebenga A."/>
            <person name="Aguilar-Osorio G."/>
            <person name="Amillis S."/>
            <person name="Uchima C.A."/>
            <person name="Anderluh G."/>
            <person name="Asadollahi M."/>
            <person name="Askin M."/>
            <person name="Barry K."/>
            <person name="Battaglia E."/>
            <person name="Bayram O."/>
            <person name="Benocci T."/>
            <person name="Braus-Stromeyer S.A."/>
            <person name="Caldana C."/>
            <person name="Canovas D."/>
            <person name="Cerqueira G.C."/>
            <person name="Chen F."/>
            <person name="Chen W."/>
            <person name="Choi C."/>
            <person name="Clum A."/>
            <person name="Dos Santos R.A."/>
            <person name="Damasio A.R."/>
            <person name="Diallinas G."/>
            <person name="Emri T."/>
            <person name="Fekete E."/>
            <person name="Flipphi M."/>
            <person name="Freyberg S."/>
            <person name="Gallo A."/>
            <person name="Gournas C."/>
            <person name="Habgood R."/>
            <person name="Hainaut M."/>
            <person name="Harispe M.L."/>
            <person name="Henrissat B."/>
            <person name="Hilden K.S."/>
            <person name="Hope R."/>
            <person name="Hossain A."/>
            <person name="Karabika E."/>
            <person name="Karaffa L."/>
            <person name="Karanyi Z."/>
            <person name="Krasevec N."/>
            <person name="Kuo A."/>
            <person name="Kusch H."/>
            <person name="LaButti K."/>
            <person name="Lagendijk E.L."/>
            <person name="Lapidus A."/>
            <person name="Levasseur A."/>
            <person name="Lindquist E."/>
            <person name="Lipzen A."/>
            <person name="Logrieco A.F."/>
            <person name="MacCabe A."/>
            <person name="Maekelae M.R."/>
            <person name="Malavazi I."/>
            <person name="Melin P."/>
            <person name="Meyer V."/>
            <person name="Mielnichuk N."/>
            <person name="Miskei M."/>
            <person name="Molnar A.P."/>
            <person name="Mule G."/>
            <person name="Ngan C.Y."/>
            <person name="Orejas M."/>
            <person name="Orosz E."/>
            <person name="Ouedraogo J.P."/>
            <person name="Overkamp K.M."/>
            <person name="Park H.-S."/>
            <person name="Perrone G."/>
            <person name="Piumi F."/>
            <person name="Punt P.J."/>
            <person name="Ram A.F."/>
            <person name="Ramon A."/>
            <person name="Rauscher S."/>
            <person name="Record E."/>
            <person name="Riano-Pachon D.M."/>
            <person name="Robert V."/>
            <person name="Roehrig J."/>
            <person name="Ruller R."/>
            <person name="Salamov A."/>
            <person name="Salih N.S."/>
            <person name="Samson R.A."/>
            <person name="Sandor E."/>
            <person name="Sanguinetti M."/>
            <person name="Schuetze T."/>
            <person name="Sepcic K."/>
            <person name="Shelest E."/>
            <person name="Sherlock G."/>
            <person name="Sophianopoulou V."/>
            <person name="Squina F.M."/>
            <person name="Sun H."/>
            <person name="Susca A."/>
            <person name="Todd R.B."/>
            <person name="Tsang A."/>
            <person name="Unkles S.E."/>
            <person name="van de Wiele N."/>
            <person name="van Rossen-Uffink D."/>
            <person name="Oliveira J.V."/>
            <person name="Vesth T.C."/>
            <person name="Visser J."/>
            <person name="Yu J.-H."/>
            <person name="Zhou M."/>
            <person name="Andersen M.R."/>
            <person name="Archer D.B."/>
            <person name="Baker S.E."/>
            <person name="Benoit I."/>
            <person name="Brakhage A.A."/>
            <person name="Braus G.H."/>
            <person name="Fischer R."/>
            <person name="Frisvad J.C."/>
            <person name="Goldman G.H."/>
            <person name="Houbraken J."/>
            <person name="Oakley B."/>
            <person name="Pocsi I."/>
            <person name="Scazzocchio C."/>
            <person name="Seiboth B."/>
            <person name="vanKuyk P.A."/>
            <person name="Wortman J."/>
            <person name="Dyer P.S."/>
            <person name="Grigoriev I.V."/>
        </authorList>
    </citation>
    <scope>NUCLEOTIDE SEQUENCE [LARGE SCALE GENOMIC DNA]</scope>
    <source>
        <strain evidence="6">DTO 134E9</strain>
    </source>
</reference>
<evidence type="ECO:0000256" key="3">
    <source>
        <dbReference type="SAM" id="SignalP"/>
    </source>
</evidence>
<dbReference type="GeneID" id="63751974"/>
<dbReference type="RefSeq" id="XP_040685524.1">
    <property type="nucleotide sequence ID" value="XM_040836126.1"/>
</dbReference>
<evidence type="ECO:0000256" key="1">
    <source>
        <dbReference type="ARBA" id="ARBA00022729"/>
    </source>
</evidence>
<feature type="signal peptide" evidence="3">
    <location>
        <begin position="1"/>
        <end position="18"/>
    </location>
</feature>